<comment type="catalytic activity">
    <reaction evidence="11">
        <text>tRNA(Ile) + L-isoleucine + ATP = L-isoleucyl-tRNA(Ile) + AMP + diphosphate</text>
        <dbReference type="Rhea" id="RHEA:11060"/>
        <dbReference type="Rhea" id="RHEA-COMP:9666"/>
        <dbReference type="Rhea" id="RHEA-COMP:9695"/>
        <dbReference type="ChEBI" id="CHEBI:30616"/>
        <dbReference type="ChEBI" id="CHEBI:33019"/>
        <dbReference type="ChEBI" id="CHEBI:58045"/>
        <dbReference type="ChEBI" id="CHEBI:78442"/>
        <dbReference type="ChEBI" id="CHEBI:78528"/>
        <dbReference type="ChEBI" id="CHEBI:456215"/>
        <dbReference type="EC" id="6.1.1.5"/>
    </reaction>
</comment>
<dbReference type="SUPFAM" id="SSF50677">
    <property type="entry name" value="ValRS/IleRS/LeuRS editing domain"/>
    <property type="match status" value="1"/>
</dbReference>
<dbReference type="Gene3D" id="3.40.50.620">
    <property type="entry name" value="HUPs"/>
    <property type="match status" value="2"/>
</dbReference>
<evidence type="ECO:0000256" key="13">
    <source>
        <dbReference type="RuleBase" id="RU363035"/>
    </source>
</evidence>
<dbReference type="SUPFAM" id="SSF47323">
    <property type="entry name" value="Anticodon-binding domain of a subclass of class I aminoacyl-tRNA synthetases"/>
    <property type="match status" value="1"/>
</dbReference>
<dbReference type="GO" id="GO:0004822">
    <property type="term" value="F:isoleucine-tRNA ligase activity"/>
    <property type="evidence" value="ECO:0007669"/>
    <property type="project" value="UniProtKB-EC"/>
</dbReference>
<proteinExistence type="inferred from homology"/>
<evidence type="ECO:0000256" key="10">
    <source>
        <dbReference type="ARBA" id="ARBA00032665"/>
    </source>
</evidence>
<dbReference type="PRINTS" id="PR00984">
    <property type="entry name" value="TRNASYNTHILE"/>
</dbReference>
<dbReference type="FunFam" id="3.40.50.620:FF:000050">
    <property type="entry name" value="Isoleucyl-tRNA synthetase,cytoplasmic"/>
    <property type="match status" value="1"/>
</dbReference>
<feature type="domain" description="Methionyl/Valyl/Leucyl/Isoleucyl-tRNA synthetase anticodon-binding" evidence="15">
    <location>
        <begin position="698"/>
        <end position="853"/>
    </location>
</feature>
<dbReference type="Pfam" id="PF00133">
    <property type="entry name" value="tRNA-synt_1"/>
    <property type="match status" value="1"/>
</dbReference>
<dbReference type="SUPFAM" id="SSF52374">
    <property type="entry name" value="Nucleotidylyl transferase"/>
    <property type="match status" value="1"/>
</dbReference>
<keyword evidence="17" id="KW-1185">Reference proteome</keyword>
<dbReference type="InterPro" id="IPR033709">
    <property type="entry name" value="Anticodon_Ile_ABEc"/>
</dbReference>
<dbReference type="Pfam" id="PF08264">
    <property type="entry name" value="Anticodon_1"/>
    <property type="match status" value="1"/>
</dbReference>
<evidence type="ECO:0000256" key="11">
    <source>
        <dbReference type="ARBA" id="ARBA00048359"/>
    </source>
</evidence>
<evidence type="ECO:0000256" key="6">
    <source>
        <dbReference type="ARBA" id="ARBA00022741"/>
    </source>
</evidence>
<comment type="subcellular location">
    <subcellularLocation>
        <location evidence="1">Cytoplasm</location>
    </subcellularLocation>
</comment>
<dbReference type="GO" id="GO:0006428">
    <property type="term" value="P:isoleucyl-tRNA aminoacylation"/>
    <property type="evidence" value="ECO:0007669"/>
    <property type="project" value="InterPro"/>
</dbReference>
<dbReference type="CDD" id="cd07961">
    <property type="entry name" value="Anticodon_Ia_Ile_ABEc"/>
    <property type="match status" value="1"/>
</dbReference>
<dbReference type="InterPro" id="IPR023586">
    <property type="entry name" value="Ile-tRNA-ligase_type2"/>
</dbReference>
<gene>
    <name evidence="16" type="ORF">TCE0_044r17171</name>
</gene>
<dbReference type="EC" id="6.1.1.5" evidence="3"/>
<evidence type="ECO:0000259" key="15">
    <source>
        <dbReference type="Pfam" id="PF08264"/>
    </source>
</evidence>
<dbReference type="Pfam" id="PF19302">
    <property type="entry name" value="DUF5915"/>
    <property type="match status" value="1"/>
</dbReference>
<dbReference type="InterPro" id="IPR001412">
    <property type="entry name" value="aa-tRNA-synth_I_CS"/>
</dbReference>
<name>A0A478EC39_TALPI</name>
<dbReference type="AlphaFoldDB" id="A0A478EC39"/>
<evidence type="ECO:0000256" key="5">
    <source>
        <dbReference type="ARBA" id="ARBA00022598"/>
    </source>
</evidence>
<sequence length="1086" mass="125129">MSIDFPAEEESLLKRWREIDAFRRQVELSRGRKPYTFYDGPPFATGLPHYGHLLASTIKARAPIKQDIIPRYFSMTGHYCERRFGWDTHGVPIEHEIDKKLGMSGSEAVEKLGIAQYNAECRAIVMRYAGEWRQTIERLGRWIDFDNPYRTLDATFMESVWWIFKQLADKDMVYRGYRVMPYSTALNTPLSNFEASQNYKDVTDPAVVVSFPLVEDPNVCLLAWTTTPWTLPSNTGLCVNPEFDYIKILDEASGKHYILMETLLRTLYKDPKKAKFKIVDKFKGSVMKGWKYEPLFDYFADDFAETGFKVCNDGYVTSDAGTGIVHQAPAFGEDDYRVAVEHGVITDKKLPPNPVDPTGNFTSEVRDFVGQHVKAADRAIIKHLKGTGRLIVDGQITHSYPFCWRSDTPLIYRAVPAWFVKVGPVIPTMLQGIEDSHWVPSFVKEKRFANWISNARDWNIARNRYWGTPIPLWVSDDFKEVVAIGSVAELKELSGYEGELTDLHRDKIDHITIPSKQGKGTLRRVPEVFDCWFESGSMPYASVHYPFERQEEFQNAFPAQFIAEGLDQTRGWFYTMSVLGCHLFGKLPYENVIVNGIVLAEDGKKMSKRLKNYPDPTLIMDRYGSDALRLYLINSPVVRAEPLRFKESGVKEIISKVLLPLWNSYKFFEGQVALLKKIENIDYVFDPKAEVTNTNVMDRWILASCQSLLKFVNQEMSAYRLYTVVPRLLELIDNTTNWYIRFNRRRLKGENGVDDTQHALNTLFEVLYTLVRGLAPFIPFITDTIYLRLLPHIPQELRGEDDRSVHFQPYPQVREELFDEVIERRVARMQRVIELGRVSRERRTLALRTPLKTLVVIHQDQQYLDDVKSLESYIVEELNVRDLVLTSDEEKYNVQYSVSADWPTLGKKLKKDAQKVKKFLPSLTSEDVKKFVAEKRIVVDGIELAEEDLIVKRGIKEDETSQNMETNSDSDVLTILDVNIYPELADEGIGREIISRVQRLRKKAGLQTTDDVKMEYKVLSDPDEIGLAKVFQTQSAAFEKTLRRPIDHHVITQVAGEIPKEEEPGLIIEEEQEVQKATFLLRLLKL</sequence>
<dbReference type="Gene3D" id="1.10.730.10">
    <property type="entry name" value="Isoleucyl-tRNA Synthetase, Domain 1"/>
    <property type="match status" value="1"/>
</dbReference>
<dbReference type="FunFam" id="3.90.740.10:FF:000044">
    <property type="entry name" value="Isoleucine--tRNA ligase"/>
    <property type="match status" value="1"/>
</dbReference>
<dbReference type="NCBIfam" id="TIGR00392">
    <property type="entry name" value="ileS"/>
    <property type="match status" value="1"/>
</dbReference>
<keyword evidence="5 13" id="KW-0436">Ligase</keyword>
<protein>
    <recommendedName>
        <fullName evidence="12">Isoleucine--tRNA ligase, cytoplasmic</fullName>
        <ecNumber evidence="3">6.1.1.5</ecNumber>
    </recommendedName>
    <alternativeName>
        <fullName evidence="10">Isoleucyl-tRNA synthetase</fullName>
    </alternativeName>
</protein>
<reference evidence="17" key="1">
    <citation type="journal article" date="2015" name="Genome Announc.">
        <title>Draft genome sequence of Talaromyces cellulolyticus strain Y-94, a source of lignocellulosic biomass-degrading enzymes.</title>
        <authorList>
            <person name="Fujii T."/>
            <person name="Koike H."/>
            <person name="Sawayama S."/>
            <person name="Yano S."/>
            <person name="Inoue H."/>
        </authorList>
    </citation>
    <scope>NUCLEOTIDE SEQUENCE [LARGE SCALE GENOMIC DNA]</scope>
    <source>
        <strain evidence="17">Y-94</strain>
    </source>
</reference>
<dbReference type="InterPro" id="IPR013155">
    <property type="entry name" value="M/V/L/I-tRNA-synth_anticd-bd"/>
</dbReference>
<dbReference type="PANTHER" id="PTHR42780">
    <property type="entry name" value="SOLEUCYL-TRNA SYNTHETASE"/>
    <property type="match status" value="1"/>
</dbReference>
<evidence type="ECO:0000313" key="17">
    <source>
        <dbReference type="Proteomes" id="UP000053095"/>
    </source>
</evidence>
<dbReference type="CDD" id="cd00818">
    <property type="entry name" value="IleRS_core"/>
    <property type="match status" value="1"/>
</dbReference>
<dbReference type="GO" id="GO:0005737">
    <property type="term" value="C:cytoplasm"/>
    <property type="evidence" value="ECO:0007669"/>
    <property type="project" value="UniProtKB-SubCell"/>
</dbReference>
<evidence type="ECO:0000259" key="14">
    <source>
        <dbReference type="Pfam" id="PF00133"/>
    </source>
</evidence>
<dbReference type="FunFam" id="3.40.50.620:FF:000023">
    <property type="entry name" value="Isoleucyl-tRNA synthetase,cytoplasmic"/>
    <property type="match status" value="1"/>
</dbReference>
<dbReference type="HAMAP" id="MF_02003">
    <property type="entry name" value="Ile_tRNA_synth_type2"/>
    <property type="match status" value="1"/>
</dbReference>
<dbReference type="GO" id="GO:0005524">
    <property type="term" value="F:ATP binding"/>
    <property type="evidence" value="ECO:0007669"/>
    <property type="project" value="UniProtKB-KW"/>
</dbReference>
<evidence type="ECO:0000256" key="7">
    <source>
        <dbReference type="ARBA" id="ARBA00022840"/>
    </source>
</evidence>
<keyword evidence="6 13" id="KW-0547">Nucleotide-binding</keyword>
<keyword evidence="7 13" id="KW-0067">ATP-binding</keyword>
<evidence type="ECO:0000256" key="12">
    <source>
        <dbReference type="ARBA" id="ARBA00069879"/>
    </source>
</evidence>
<evidence type="ECO:0000256" key="9">
    <source>
        <dbReference type="ARBA" id="ARBA00023146"/>
    </source>
</evidence>
<keyword evidence="4" id="KW-0963">Cytoplasm</keyword>
<evidence type="ECO:0000313" key="16">
    <source>
        <dbReference type="EMBL" id="GAM42837.1"/>
    </source>
</evidence>
<evidence type="ECO:0000256" key="4">
    <source>
        <dbReference type="ARBA" id="ARBA00022490"/>
    </source>
</evidence>
<dbReference type="InterPro" id="IPR009008">
    <property type="entry name" value="Val/Leu/Ile-tRNA-synth_edit"/>
</dbReference>
<evidence type="ECO:0000256" key="2">
    <source>
        <dbReference type="ARBA" id="ARBA00005594"/>
    </source>
</evidence>
<feature type="domain" description="Aminoacyl-tRNA synthetase class Ia" evidence="14">
    <location>
        <begin position="12"/>
        <end position="641"/>
    </location>
</feature>
<dbReference type="InterPro" id="IPR014729">
    <property type="entry name" value="Rossmann-like_a/b/a_fold"/>
</dbReference>
<keyword evidence="8 13" id="KW-0648">Protein biosynthesis</keyword>
<dbReference type="GO" id="GO:0002161">
    <property type="term" value="F:aminoacyl-tRNA deacylase activity"/>
    <property type="evidence" value="ECO:0007669"/>
    <property type="project" value="InterPro"/>
</dbReference>
<dbReference type="EMBL" id="DF933840">
    <property type="protein sequence ID" value="GAM42837.1"/>
    <property type="molecule type" value="Genomic_DNA"/>
</dbReference>
<dbReference type="Proteomes" id="UP000053095">
    <property type="component" value="Unassembled WGS sequence"/>
</dbReference>
<accession>A0A478EC39</accession>
<evidence type="ECO:0000256" key="3">
    <source>
        <dbReference type="ARBA" id="ARBA00013165"/>
    </source>
</evidence>
<dbReference type="InterPro" id="IPR002300">
    <property type="entry name" value="aa-tRNA-synth_Ia"/>
</dbReference>
<dbReference type="Gene3D" id="3.90.740.10">
    <property type="entry name" value="Valyl/Leucyl/Isoleucyl-tRNA synthetase, editing domain"/>
    <property type="match status" value="1"/>
</dbReference>
<dbReference type="PANTHER" id="PTHR42780:SF1">
    <property type="entry name" value="ISOLEUCINE--TRNA LIGASE, CYTOPLASMIC"/>
    <property type="match status" value="1"/>
</dbReference>
<dbReference type="InterPro" id="IPR009080">
    <property type="entry name" value="tRNAsynth_Ia_anticodon-bd"/>
</dbReference>
<evidence type="ECO:0000256" key="1">
    <source>
        <dbReference type="ARBA" id="ARBA00004496"/>
    </source>
</evidence>
<dbReference type="FunFam" id="1.10.730.10:FF:000004">
    <property type="entry name" value="Isoleucyl-tRNA synthetase, cytoplasmic"/>
    <property type="match status" value="1"/>
</dbReference>
<evidence type="ECO:0000256" key="8">
    <source>
        <dbReference type="ARBA" id="ARBA00022917"/>
    </source>
</evidence>
<comment type="similarity">
    <text evidence="2 13">Belongs to the class-I aminoacyl-tRNA synthetase family.</text>
</comment>
<organism evidence="16 17">
    <name type="scientific">Talaromyces pinophilus</name>
    <name type="common">Penicillium pinophilum</name>
    <dbReference type="NCBI Taxonomy" id="128442"/>
    <lineage>
        <taxon>Eukaryota</taxon>
        <taxon>Fungi</taxon>
        <taxon>Dikarya</taxon>
        <taxon>Ascomycota</taxon>
        <taxon>Pezizomycotina</taxon>
        <taxon>Eurotiomycetes</taxon>
        <taxon>Eurotiomycetidae</taxon>
        <taxon>Eurotiales</taxon>
        <taxon>Trichocomaceae</taxon>
        <taxon>Talaromyces</taxon>
        <taxon>Talaromyces sect. Talaromyces</taxon>
    </lineage>
</organism>
<dbReference type="InterPro" id="IPR002301">
    <property type="entry name" value="Ile-tRNA-ligase"/>
</dbReference>
<keyword evidence="9 13" id="KW-0030">Aminoacyl-tRNA synthetase</keyword>
<dbReference type="GO" id="GO:0000049">
    <property type="term" value="F:tRNA binding"/>
    <property type="evidence" value="ECO:0007669"/>
    <property type="project" value="InterPro"/>
</dbReference>
<dbReference type="PROSITE" id="PS00178">
    <property type="entry name" value="AA_TRNA_LIGASE_I"/>
    <property type="match status" value="1"/>
</dbReference>